<dbReference type="SUPFAM" id="SSF81901">
    <property type="entry name" value="HCP-like"/>
    <property type="match status" value="1"/>
</dbReference>
<dbReference type="Proteomes" id="UP001597368">
    <property type="component" value="Unassembled WGS sequence"/>
</dbReference>
<organism evidence="1 2">
    <name type="scientific">Nonomuraea mangrovi</name>
    <dbReference type="NCBI Taxonomy" id="2316207"/>
    <lineage>
        <taxon>Bacteria</taxon>
        <taxon>Bacillati</taxon>
        <taxon>Actinomycetota</taxon>
        <taxon>Actinomycetes</taxon>
        <taxon>Streptosporangiales</taxon>
        <taxon>Streptosporangiaceae</taxon>
        <taxon>Nonomuraea</taxon>
    </lineage>
</organism>
<reference evidence="2" key="1">
    <citation type="journal article" date="2019" name="Int. J. Syst. Evol. Microbiol.">
        <title>The Global Catalogue of Microorganisms (GCM) 10K type strain sequencing project: providing services to taxonomists for standard genome sequencing and annotation.</title>
        <authorList>
            <consortium name="The Broad Institute Genomics Platform"/>
            <consortium name="The Broad Institute Genome Sequencing Center for Infectious Disease"/>
            <person name="Wu L."/>
            <person name="Ma J."/>
        </authorList>
    </citation>
    <scope>NUCLEOTIDE SEQUENCE [LARGE SCALE GENOMIC DNA]</scope>
    <source>
        <strain evidence="2">ICMP 6774ER</strain>
    </source>
</reference>
<dbReference type="InterPro" id="IPR006597">
    <property type="entry name" value="Sel1-like"/>
</dbReference>
<name>A0ABW4SZU1_9ACTN</name>
<comment type="caution">
    <text evidence="1">The sequence shown here is derived from an EMBL/GenBank/DDBJ whole genome shotgun (WGS) entry which is preliminary data.</text>
</comment>
<dbReference type="EMBL" id="JBHUFV010000033">
    <property type="protein sequence ID" value="MFD1934410.1"/>
    <property type="molecule type" value="Genomic_DNA"/>
</dbReference>
<proteinExistence type="predicted"/>
<evidence type="ECO:0000313" key="2">
    <source>
        <dbReference type="Proteomes" id="UP001597368"/>
    </source>
</evidence>
<sequence>MSPQDLFNRGLREDGHRPDEARRWYLLAIESGHPAAAQRAAFNLALIEDESGHLDEARHWYGRAATPRAQFNLGVLEDCCGNTEVARRWYTKAVESGHPEAAPRAMFNLGLLEDREGRPERARAHFLMAAGSGHEEAAARASERLA</sequence>
<dbReference type="Pfam" id="PF08238">
    <property type="entry name" value="Sel1"/>
    <property type="match status" value="4"/>
</dbReference>
<dbReference type="RefSeq" id="WP_379574463.1">
    <property type="nucleotide sequence ID" value="NZ_JBHUFV010000033.1"/>
</dbReference>
<gene>
    <name evidence="1" type="ORF">ACFSKW_23365</name>
</gene>
<keyword evidence="2" id="KW-1185">Reference proteome</keyword>
<dbReference type="Gene3D" id="1.25.40.10">
    <property type="entry name" value="Tetratricopeptide repeat domain"/>
    <property type="match status" value="1"/>
</dbReference>
<evidence type="ECO:0000313" key="1">
    <source>
        <dbReference type="EMBL" id="MFD1934410.1"/>
    </source>
</evidence>
<accession>A0ABW4SZU1</accession>
<dbReference type="InterPro" id="IPR011990">
    <property type="entry name" value="TPR-like_helical_dom_sf"/>
</dbReference>
<protein>
    <submittedName>
        <fullName evidence="1">Tetratricopeptide repeat protein</fullName>
    </submittedName>
</protein>